<evidence type="ECO:0000313" key="14">
    <source>
        <dbReference type="Proteomes" id="UP000199180"/>
    </source>
</evidence>
<keyword evidence="6 9" id="KW-0812">Transmembrane</keyword>
<evidence type="ECO:0000256" key="5">
    <source>
        <dbReference type="ARBA" id="ARBA00022519"/>
    </source>
</evidence>
<evidence type="ECO:0000256" key="2">
    <source>
        <dbReference type="ARBA" id="ARBA00009477"/>
    </source>
</evidence>
<dbReference type="Gene3D" id="2.40.30.170">
    <property type="match status" value="1"/>
</dbReference>
<evidence type="ECO:0000313" key="13">
    <source>
        <dbReference type="EMBL" id="SET35545.1"/>
    </source>
</evidence>
<evidence type="ECO:0000256" key="6">
    <source>
        <dbReference type="ARBA" id="ARBA00022692"/>
    </source>
</evidence>
<dbReference type="NCBIfam" id="TIGR01843">
    <property type="entry name" value="type_I_hlyD"/>
    <property type="match status" value="1"/>
</dbReference>
<dbReference type="InterPro" id="IPR058982">
    <property type="entry name" value="Beta-barrel_AprE"/>
</dbReference>
<keyword evidence="14" id="KW-1185">Reference proteome</keyword>
<comment type="subcellular location">
    <subcellularLocation>
        <location evidence="1 9">Cell inner membrane</location>
        <topology evidence="1 9">Single-pass membrane protein</topology>
    </subcellularLocation>
</comment>
<evidence type="ECO:0000259" key="11">
    <source>
        <dbReference type="Pfam" id="PF25994"/>
    </source>
</evidence>
<keyword evidence="5 9" id="KW-0997">Cell inner membrane</keyword>
<evidence type="ECO:0000256" key="8">
    <source>
        <dbReference type="ARBA" id="ARBA00023136"/>
    </source>
</evidence>
<reference evidence="13 14" key="1">
    <citation type="submission" date="2016-10" db="EMBL/GenBank/DDBJ databases">
        <authorList>
            <person name="de Groot N.N."/>
        </authorList>
    </citation>
    <scope>NUCLEOTIDE SEQUENCE [LARGE SCALE GENOMIC DNA]</scope>
    <source>
        <strain evidence="13 14">DSM 17862</strain>
    </source>
</reference>
<dbReference type="STRING" id="364199.SAMN04489858_104288"/>
<dbReference type="EMBL" id="FOHO01000004">
    <property type="protein sequence ID" value="SET35545.1"/>
    <property type="molecule type" value="Genomic_DNA"/>
</dbReference>
<proteinExistence type="inferred from homology"/>
<dbReference type="AlphaFoldDB" id="A0A1I0DSJ0"/>
<keyword evidence="8 9" id="KW-0472">Membrane</keyword>
<dbReference type="Gene3D" id="2.40.50.100">
    <property type="match status" value="1"/>
</dbReference>
<name>A0A1I0DSJ0_9RHOB</name>
<evidence type="ECO:0000256" key="9">
    <source>
        <dbReference type="RuleBase" id="RU365093"/>
    </source>
</evidence>
<keyword evidence="10" id="KW-0175">Coiled coil</keyword>
<accession>A0A1I0DSJ0</accession>
<keyword evidence="7 9" id="KW-1133">Transmembrane helix</keyword>
<keyword evidence="4 9" id="KW-1003">Cell membrane</keyword>
<organism evidence="13 14">
    <name type="scientific">Paracoccus homiensis</name>
    <dbReference type="NCBI Taxonomy" id="364199"/>
    <lineage>
        <taxon>Bacteria</taxon>
        <taxon>Pseudomonadati</taxon>
        <taxon>Pseudomonadota</taxon>
        <taxon>Alphaproteobacteria</taxon>
        <taxon>Rhodobacterales</taxon>
        <taxon>Paracoccaceae</taxon>
        <taxon>Paracoccus</taxon>
    </lineage>
</organism>
<feature type="domain" description="AprE-like beta-barrel" evidence="12">
    <location>
        <begin position="332"/>
        <end position="423"/>
    </location>
</feature>
<evidence type="ECO:0000256" key="10">
    <source>
        <dbReference type="SAM" id="Coils"/>
    </source>
</evidence>
<feature type="coiled-coil region" evidence="10">
    <location>
        <begin position="248"/>
        <end position="290"/>
    </location>
</feature>
<gene>
    <name evidence="13" type="ORF">SAMN04489858_104288</name>
</gene>
<evidence type="ECO:0000259" key="12">
    <source>
        <dbReference type="Pfam" id="PF26002"/>
    </source>
</evidence>
<dbReference type="InterPro" id="IPR010129">
    <property type="entry name" value="T1SS_HlyD"/>
</dbReference>
<dbReference type="InterPro" id="IPR058781">
    <property type="entry name" value="HH_AprE-like"/>
</dbReference>
<keyword evidence="3 9" id="KW-0813">Transport</keyword>
<feature type="domain" description="AprE-like long alpha-helical hairpin" evidence="11">
    <location>
        <begin position="102"/>
        <end position="289"/>
    </location>
</feature>
<dbReference type="Pfam" id="PF25994">
    <property type="entry name" value="HH_AprE"/>
    <property type="match status" value="1"/>
</dbReference>
<dbReference type="Proteomes" id="UP000199180">
    <property type="component" value="Unassembled WGS sequence"/>
</dbReference>
<evidence type="ECO:0000256" key="1">
    <source>
        <dbReference type="ARBA" id="ARBA00004377"/>
    </source>
</evidence>
<evidence type="ECO:0000256" key="4">
    <source>
        <dbReference type="ARBA" id="ARBA00022475"/>
    </source>
</evidence>
<dbReference type="PANTHER" id="PTHR30386">
    <property type="entry name" value="MEMBRANE FUSION SUBUNIT OF EMRAB-TOLC MULTIDRUG EFFLUX PUMP"/>
    <property type="match status" value="1"/>
</dbReference>
<dbReference type="OrthoDB" id="9810980at2"/>
<comment type="similarity">
    <text evidence="2 9">Belongs to the membrane fusion protein (MFP) (TC 8.A.1) family.</text>
</comment>
<dbReference type="GO" id="GO:0015031">
    <property type="term" value="P:protein transport"/>
    <property type="evidence" value="ECO:0007669"/>
    <property type="project" value="InterPro"/>
</dbReference>
<dbReference type="InterPro" id="IPR050739">
    <property type="entry name" value="MFP"/>
</dbReference>
<feature type="transmembrane region" description="Helical" evidence="9">
    <location>
        <begin position="25"/>
        <end position="44"/>
    </location>
</feature>
<dbReference type="PANTHER" id="PTHR30386:SF17">
    <property type="entry name" value="ALKALINE PROTEASE SECRETION PROTEIN APRE"/>
    <property type="match status" value="1"/>
</dbReference>
<dbReference type="PRINTS" id="PR01490">
    <property type="entry name" value="RTXTOXIND"/>
</dbReference>
<dbReference type="RefSeq" id="WP_090733950.1">
    <property type="nucleotide sequence ID" value="NZ_FOHO01000004.1"/>
</dbReference>
<dbReference type="Pfam" id="PF26002">
    <property type="entry name" value="Beta-barrel_AprE"/>
    <property type="match status" value="1"/>
</dbReference>
<evidence type="ECO:0000256" key="3">
    <source>
        <dbReference type="ARBA" id="ARBA00022448"/>
    </source>
</evidence>
<evidence type="ECO:0000256" key="7">
    <source>
        <dbReference type="ARBA" id="ARBA00022989"/>
    </source>
</evidence>
<protein>
    <recommendedName>
        <fullName evidence="9">Membrane fusion protein (MFP) family protein</fullName>
    </recommendedName>
</protein>
<dbReference type="GO" id="GO:0005886">
    <property type="term" value="C:plasma membrane"/>
    <property type="evidence" value="ECO:0007669"/>
    <property type="project" value="UniProtKB-SubCell"/>
</dbReference>
<sequence length="446" mass="49827">MRELVTVGGQDQWYRDVPRSIRRQAVFGLVLMVVTFGGFAAWAFRAPLAAAVIAQGSFVATGQNKIIQHLEGGIIKEIRVGEGDRVTAGQVLVHMDETASLANQRELNLRRMRLEATQARLMAEYEEDEELAFPPDLEQAKGGNEIDAILASQTLAFNVSRRALSQDLTMLVRNSDALEVRKVGYQTQLKSHRKQLELLREELAAKQELFERRLTRRPEVIAVERVVIEAEGQIGRIEAEISEIDQIQKKYEVQVEKARSEYRQAALDELQVVQAELESIREQFRKARSVLDRSDIVAPVAGTIVRLHYHTSGGVVESGKPILEILPQDAPLIIEAMISRTEIDSVRTGQQAAVRLTALNQRTTPVLEGEVFYISADAITDGRGSAQQEVYLARISLASDQLDRVPGFTPTPGMPAEIMIQTEARTFAQYLAKPIVDSMSRAFREQ</sequence>
<feature type="coiled-coil region" evidence="10">
    <location>
        <begin position="182"/>
        <end position="213"/>
    </location>
</feature>